<dbReference type="OMA" id="REHKEFM"/>
<dbReference type="STRING" id="4537.A0A0E0JP55"/>
<feature type="coiled-coil region" evidence="5">
    <location>
        <begin position="402"/>
        <end position="541"/>
    </location>
</feature>
<feature type="compositionally biased region" description="Polar residues" evidence="6">
    <location>
        <begin position="859"/>
        <end position="872"/>
    </location>
</feature>
<dbReference type="PANTHER" id="PTHR31908">
    <property type="entry name" value="PROTEIN CROWDED NUCLEI 4"/>
    <property type="match status" value="1"/>
</dbReference>
<dbReference type="eggNOG" id="ENOG502QT60">
    <property type="taxonomic scope" value="Eukaryota"/>
</dbReference>
<dbReference type="GO" id="GO:1902584">
    <property type="term" value="P:positive regulation of response to water deprivation"/>
    <property type="evidence" value="ECO:0007669"/>
    <property type="project" value="EnsemblPlants"/>
</dbReference>
<feature type="compositionally biased region" description="Acidic residues" evidence="6">
    <location>
        <begin position="954"/>
        <end position="971"/>
    </location>
</feature>
<feature type="compositionally biased region" description="Basic and acidic residues" evidence="6">
    <location>
        <begin position="875"/>
        <end position="887"/>
    </location>
</feature>
<keyword evidence="2" id="KW-0539">Nucleus</keyword>
<feature type="region of interest" description="Disordered" evidence="6">
    <location>
        <begin position="1"/>
        <end position="21"/>
    </location>
</feature>
<feature type="region of interest" description="Disordered" evidence="6">
    <location>
        <begin position="847"/>
        <end position="985"/>
    </location>
</feature>
<comment type="subcellular location">
    <subcellularLocation>
        <location evidence="3">Nucleus lamina</location>
    </subcellularLocation>
</comment>
<reference evidence="7" key="1">
    <citation type="submission" date="2015-04" db="UniProtKB">
        <authorList>
            <consortium name="EnsemblPlants"/>
        </authorList>
    </citation>
    <scope>IDENTIFICATION</scope>
</reference>
<dbReference type="Gramene" id="OPUNC01G31250.1">
    <property type="protein sequence ID" value="OPUNC01G31250.1"/>
    <property type="gene ID" value="OPUNC01G31250"/>
</dbReference>
<feature type="coiled-coil region" evidence="5">
    <location>
        <begin position="73"/>
        <end position="118"/>
    </location>
</feature>
<feature type="compositionally biased region" description="Gly residues" evidence="6">
    <location>
        <begin position="8"/>
        <end position="18"/>
    </location>
</feature>
<dbReference type="HOGENOM" id="CLU_008819_0_0_1"/>
<evidence type="ECO:0000256" key="2">
    <source>
        <dbReference type="ARBA" id="ARBA00023242"/>
    </source>
</evidence>
<evidence type="ECO:0000256" key="3">
    <source>
        <dbReference type="ARBA" id="ARBA00024186"/>
    </source>
</evidence>
<dbReference type="Proteomes" id="UP000026962">
    <property type="component" value="Chromosome 1"/>
</dbReference>
<protein>
    <recommendedName>
        <fullName evidence="9">Nuclear matrix constituent protein 1-like protein</fullName>
    </recommendedName>
</protein>
<accession>A0A0E0JP55</accession>
<sequence>MASPRSAGGVGGGGGSGGAAAADDAIWSKLREAGFDEESLKRRDKAALIAYISRLESEIYQYQHNLGLVLMERKELTSKHEQLRAASESAEIMHKRERAAHQSALAEARKKEENLKKSLGIQKECVANLEKALHDMRGETAETKVSYESKLAEALQLMETAHKKFDEAEEKLLLAKSLEAESIRTHNAALRSLHDIDDREDQLRRDRISCELENEAKEKEISLQRKSLNDMKKILHEKEEVLLKEQALLNQRDENILERLAYVTHSEKRVEEEKNILEAERKVLLEEKYKLELKIEAIVSREEALIQKESLLDKRESELLILQETIASKERAEIERLNQEQEIAFERRKHEFESEMANKQMSFDAAMEATRNALHQRECALSEQESTVVQRSQNVDLQLAEIASMEKALAGRSDELKEAEEKLLLHREAMHNELQKEREEIQKIKSDLEKDKAFFEEEKQEAIQAQQDLAITQADRDELLTLQMKLKEEIDSLRDQKRELMADADRLQAEKERFEIEWELIDEKKEELQKEAIRIAEERIAITEYLKNESDIIKQEKDNLRVQFKNNSETLSREHKEFMSKMQQEHASWLSKIQQERQDLKRDIDIQRVELLNSAKARQMEIDSYLREREEEFEQKKAKELEYINSQKEMINTKLEHVAVELQKLEDERKEANLERERREQELSEIKGTIEALNNQREKLQEQRKLLHSDREAITVQIQQLNVLEELKIDSENKQLSLLQHDKSKLGSDIKVKDNHHDNSHSSPKQLLGRKLELSPSVSTPISWVRKCAQVIFKQSPEKSASHDQFVQNVVPMKVGDPADVEDVNFDFAKVGQKRLNHLVSCDQSEVLEPKRKHRRSTIQKVNGGQITSNCPSALEEKCSKNEHDEAPLGLSDTCNEHEYGDKGPENLRTPADPASSVDVPHANGRVDNSDSVQDEEPSVEATVPANEPSNVDGPEDNNYSDEEDEEEEEEKTSSAKKLWRFLIT</sequence>
<keyword evidence="1 5" id="KW-0175">Coiled coil</keyword>
<dbReference type="AlphaFoldDB" id="A0A0E0JP55"/>
<dbReference type="PANTHER" id="PTHR31908:SF2">
    <property type="entry name" value="PROTEIN CROWDED NUCLEI 4"/>
    <property type="match status" value="1"/>
</dbReference>
<reference evidence="7" key="2">
    <citation type="submission" date="2018-05" db="EMBL/GenBank/DDBJ databases">
        <title>OpunRS2 (Oryza punctata Reference Sequence Version 2).</title>
        <authorList>
            <person name="Zhang J."/>
            <person name="Kudrna D."/>
            <person name="Lee S."/>
            <person name="Talag J."/>
            <person name="Welchert J."/>
            <person name="Wing R.A."/>
        </authorList>
    </citation>
    <scope>NUCLEOTIDE SEQUENCE [LARGE SCALE GENOMIC DNA]</scope>
</reference>
<dbReference type="InterPro" id="IPR040418">
    <property type="entry name" value="CRWN"/>
</dbReference>
<evidence type="ECO:0000256" key="6">
    <source>
        <dbReference type="SAM" id="MobiDB-lite"/>
    </source>
</evidence>
<evidence type="ECO:0000256" key="4">
    <source>
        <dbReference type="ARBA" id="ARBA00024208"/>
    </source>
</evidence>
<evidence type="ECO:0008006" key="9">
    <source>
        <dbReference type="Google" id="ProtNLM"/>
    </source>
</evidence>
<feature type="coiled-coil region" evidence="5">
    <location>
        <begin position="590"/>
        <end position="713"/>
    </location>
</feature>
<dbReference type="EnsemblPlants" id="OPUNC01G31250.1">
    <property type="protein sequence ID" value="OPUNC01G31250.1"/>
    <property type="gene ID" value="OPUNC01G31250"/>
</dbReference>
<feature type="coiled-coil region" evidence="5">
    <location>
        <begin position="322"/>
        <end position="349"/>
    </location>
</feature>
<comment type="similarity">
    <text evidence="4">Belongs to the CRWN family.</text>
</comment>
<feature type="coiled-coil region" evidence="5">
    <location>
        <begin position="267"/>
        <end position="294"/>
    </location>
</feature>
<evidence type="ECO:0000256" key="5">
    <source>
        <dbReference type="SAM" id="Coils"/>
    </source>
</evidence>
<dbReference type="GO" id="GO:0006997">
    <property type="term" value="P:nucleus organization"/>
    <property type="evidence" value="ECO:0007669"/>
    <property type="project" value="InterPro"/>
</dbReference>
<organism evidence="7">
    <name type="scientific">Oryza punctata</name>
    <name type="common">Red rice</name>
    <dbReference type="NCBI Taxonomy" id="4537"/>
    <lineage>
        <taxon>Eukaryota</taxon>
        <taxon>Viridiplantae</taxon>
        <taxon>Streptophyta</taxon>
        <taxon>Embryophyta</taxon>
        <taxon>Tracheophyta</taxon>
        <taxon>Spermatophyta</taxon>
        <taxon>Magnoliopsida</taxon>
        <taxon>Liliopsida</taxon>
        <taxon>Poales</taxon>
        <taxon>Poaceae</taxon>
        <taxon>BOP clade</taxon>
        <taxon>Oryzoideae</taxon>
        <taxon>Oryzeae</taxon>
        <taxon>Oryzinae</taxon>
        <taxon>Oryza</taxon>
    </lineage>
</organism>
<dbReference type="GO" id="GO:2000280">
    <property type="term" value="P:regulation of root development"/>
    <property type="evidence" value="ECO:0007669"/>
    <property type="project" value="EnsemblPlants"/>
</dbReference>
<evidence type="ECO:0000313" key="7">
    <source>
        <dbReference type="EnsemblPlants" id="OPUNC01G31250.1"/>
    </source>
</evidence>
<feature type="compositionally biased region" description="Basic and acidic residues" evidence="6">
    <location>
        <begin position="749"/>
        <end position="760"/>
    </location>
</feature>
<proteinExistence type="inferred from homology"/>
<feature type="compositionally biased region" description="Basic and acidic residues" evidence="6">
    <location>
        <begin position="895"/>
        <end position="906"/>
    </location>
</feature>
<dbReference type="GO" id="GO:0005652">
    <property type="term" value="C:nuclear lamina"/>
    <property type="evidence" value="ECO:0007669"/>
    <property type="project" value="UniProtKB-SubCell"/>
</dbReference>
<name>A0A0E0JP55_ORYPU</name>
<dbReference type="GO" id="GO:0016363">
    <property type="term" value="C:nuclear matrix"/>
    <property type="evidence" value="ECO:0007669"/>
    <property type="project" value="EnsemblPlants"/>
</dbReference>
<evidence type="ECO:0000313" key="8">
    <source>
        <dbReference type="Proteomes" id="UP000026962"/>
    </source>
</evidence>
<keyword evidence="8" id="KW-1185">Reference proteome</keyword>
<feature type="region of interest" description="Disordered" evidence="6">
    <location>
        <begin position="749"/>
        <end position="772"/>
    </location>
</feature>
<evidence type="ECO:0000256" key="1">
    <source>
        <dbReference type="ARBA" id="ARBA00023054"/>
    </source>
</evidence>